<dbReference type="Pfam" id="PF00234">
    <property type="entry name" value="Tryp_alpha_amyl"/>
    <property type="match status" value="1"/>
</dbReference>
<keyword evidence="3" id="KW-0708">Seed storage protein</keyword>
<dbReference type="GO" id="GO:0045735">
    <property type="term" value="F:nutrient reservoir activity"/>
    <property type="evidence" value="ECO:0007669"/>
    <property type="project" value="UniProtKB-KW"/>
</dbReference>
<dbReference type="InterPro" id="IPR036312">
    <property type="entry name" value="Bifun_inhib/LTP/seed_sf"/>
</dbReference>
<dbReference type="PANTHER" id="PTHR35496">
    <property type="entry name" value="2S SEED STORAGE PROTEIN 1-RELATED"/>
    <property type="match status" value="1"/>
</dbReference>
<feature type="signal peptide" evidence="4">
    <location>
        <begin position="1"/>
        <end position="21"/>
    </location>
</feature>
<accession>A0AAE1WNC9</accession>
<comment type="caution">
    <text evidence="6">The sequence shown here is derived from an EMBL/GenBank/DDBJ whole genome shotgun (WGS) entry which is preliminary data.</text>
</comment>
<feature type="chain" id="PRO_5042210341" evidence="4">
    <location>
        <begin position="22"/>
        <end position="153"/>
    </location>
</feature>
<proteinExistence type="inferred from homology"/>
<dbReference type="PANTHER" id="PTHR35496:SF4">
    <property type="entry name" value="2S SULFUR-RICH SEED STORAGE PROTEIN 2-LIKE"/>
    <property type="match status" value="1"/>
</dbReference>
<reference evidence="6" key="2">
    <citation type="journal article" date="2024" name="Plant">
        <title>Genomic evolution and insights into agronomic trait innovations of Sesamum species.</title>
        <authorList>
            <person name="Miao H."/>
            <person name="Wang L."/>
            <person name="Qu L."/>
            <person name="Liu H."/>
            <person name="Sun Y."/>
            <person name="Le M."/>
            <person name="Wang Q."/>
            <person name="Wei S."/>
            <person name="Zheng Y."/>
            <person name="Lin W."/>
            <person name="Duan Y."/>
            <person name="Cao H."/>
            <person name="Xiong S."/>
            <person name="Wang X."/>
            <person name="Wei L."/>
            <person name="Li C."/>
            <person name="Ma Q."/>
            <person name="Ju M."/>
            <person name="Zhao R."/>
            <person name="Li G."/>
            <person name="Mu C."/>
            <person name="Tian Q."/>
            <person name="Mei H."/>
            <person name="Zhang T."/>
            <person name="Gao T."/>
            <person name="Zhang H."/>
        </authorList>
    </citation>
    <scope>NUCLEOTIDE SEQUENCE</scope>
    <source>
        <strain evidence="6">K16</strain>
    </source>
</reference>
<dbReference type="SUPFAM" id="SSF47699">
    <property type="entry name" value="Bifunctional inhibitor/lipid-transfer protein/seed storage 2S albumin"/>
    <property type="match status" value="1"/>
</dbReference>
<evidence type="ECO:0000256" key="3">
    <source>
        <dbReference type="ARBA" id="ARBA00023129"/>
    </source>
</evidence>
<protein>
    <submittedName>
        <fullName evidence="6">2S albumin</fullName>
    </submittedName>
</protein>
<keyword evidence="4" id="KW-0732">Signal</keyword>
<evidence type="ECO:0000256" key="4">
    <source>
        <dbReference type="SAM" id="SignalP"/>
    </source>
</evidence>
<dbReference type="InterPro" id="IPR000617">
    <property type="entry name" value="Napin/2SS/CON"/>
</dbReference>
<keyword evidence="7" id="KW-1185">Reference proteome</keyword>
<gene>
    <name evidence="6" type="ORF">Sango_1488700</name>
</gene>
<feature type="domain" description="Bifunctional inhibitor/plant lipid transfer protein/seed storage helical" evidence="5">
    <location>
        <begin position="44"/>
        <end position="146"/>
    </location>
</feature>
<dbReference type="Proteomes" id="UP001289374">
    <property type="component" value="Unassembled WGS sequence"/>
</dbReference>
<evidence type="ECO:0000259" key="5">
    <source>
        <dbReference type="SMART" id="SM00499"/>
    </source>
</evidence>
<evidence type="ECO:0000313" key="7">
    <source>
        <dbReference type="Proteomes" id="UP001289374"/>
    </source>
</evidence>
<evidence type="ECO:0000256" key="1">
    <source>
        <dbReference type="ARBA" id="ARBA00008262"/>
    </source>
</evidence>
<comment type="similarity">
    <text evidence="1">Belongs to the 2S seed storage albumins family.</text>
</comment>
<dbReference type="InterPro" id="IPR016140">
    <property type="entry name" value="Bifunc_inhib/LTP/seed_store"/>
</dbReference>
<evidence type="ECO:0000256" key="2">
    <source>
        <dbReference type="ARBA" id="ARBA00022761"/>
    </source>
</evidence>
<dbReference type="CDD" id="cd00261">
    <property type="entry name" value="AAI_SS"/>
    <property type="match status" value="1"/>
</dbReference>
<dbReference type="SMART" id="SM00499">
    <property type="entry name" value="AAI"/>
    <property type="match status" value="1"/>
</dbReference>
<dbReference type="EMBL" id="JACGWL010000008">
    <property type="protein sequence ID" value="KAK4396521.1"/>
    <property type="molecule type" value="Genomic_DNA"/>
</dbReference>
<sequence length="153" mass="17461">MSKKLALAAVLLVAMVALASATTYTTTVTTTAIDDEANQQSQQCRRELQGRQFRSCQMYLSQGRSPYGGDDVVLEMSTGNQQSEQSLRECCQQLRNVDERCRCEAIRHAVRQQQQEGGSYQEGQSQQVYQRARDLPRRCNMRPQQCQFRVIFV</sequence>
<reference evidence="6" key="1">
    <citation type="submission" date="2020-06" db="EMBL/GenBank/DDBJ databases">
        <authorList>
            <person name="Li T."/>
            <person name="Hu X."/>
            <person name="Zhang T."/>
            <person name="Song X."/>
            <person name="Zhang H."/>
            <person name="Dai N."/>
            <person name="Sheng W."/>
            <person name="Hou X."/>
            <person name="Wei L."/>
        </authorList>
    </citation>
    <scope>NUCLEOTIDE SEQUENCE</scope>
    <source>
        <strain evidence="6">K16</strain>
        <tissue evidence="6">Leaf</tissue>
    </source>
</reference>
<name>A0AAE1WNC9_9LAMI</name>
<dbReference type="AlphaFoldDB" id="A0AAE1WNC9"/>
<dbReference type="Gene3D" id="1.10.110.10">
    <property type="entry name" value="Plant lipid-transfer and hydrophobic proteins"/>
    <property type="match status" value="1"/>
</dbReference>
<evidence type="ECO:0000313" key="6">
    <source>
        <dbReference type="EMBL" id="KAK4396521.1"/>
    </source>
</evidence>
<keyword evidence="2" id="KW-0758">Storage protein</keyword>
<organism evidence="6 7">
    <name type="scientific">Sesamum angolense</name>
    <dbReference type="NCBI Taxonomy" id="2727404"/>
    <lineage>
        <taxon>Eukaryota</taxon>
        <taxon>Viridiplantae</taxon>
        <taxon>Streptophyta</taxon>
        <taxon>Embryophyta</taxon>
        <taxon>Tracheophyta</taxon>
        <taxon>Spermatophyta</taxon>
        <taxon>Magnoliopsida</taxon>
        <taxon>eudicotyledons</taxon>
        <taxon>Gunneridae</taxon>
        <taxon>Pentapetalae</taxon>
        <taxon>asterids</taxon>
        <taxon>lamiids</taxon>
        <taxon>Lamiales</taxon>
        <taxon>Pedaliaceae</taxon>
        <taxon>Sesamum</taxon>
    </lineage>
</organism>